<feature type="transmembrane region" description="Helical" evidence="1">
    <location>
        <begin position="88"/>
        <end position="108"/>
    </location>
</feature>
<dbReference type="AlphaFoldDB" id="A0A1I2DHA7"/>
<dbReference type="eggNOG" id="COG1714">
    <property type="taxonomic scope" value="Bacteria"/>
</dbReference>
<protein>
    <recommendedName>
        <fullName evidence="4">RDD family protein</fullName>
    </recommendedName>
</protein>
<dbReference type="EMBL" id="FONA01000019">
    <property type="protein sequence ID" value="SFE79829.1"/>
    <property type="molecule type" value="Genomic_DNA"/>
</dbReference>
<dbReference type="RefSeq" id="WP_010527495.1">
    <property type="nucleotide sequence ID" value="NZ_AFSL01000053.1"/>
</dbReference>
<keyword evidence="1" id="KW-0472">Membrane</keyword>
<gene>
    <name evidence="2" type="ORF">SAMN05444380_1195</name>
</gene>
<keyword evidence="3" id="KW-1185">Reference proteome</keyword>
<reference evidence="2 3" key="1">
    <citation type="submission" date="2016-10" db="EMBL/GenBank/DDBJ databases">
        <authorList>
            <person name="de Groot N.N."/>
        </authorList>
    </citation>
    <scope>NUCLEOTIDE SEQUENCE [LARGE SCALE GENOMIC DNA]</scope>
    <source>
        <strain evidence="2 3">DSM 19012</strain>
    </source>
</reference>
<proteinExistence type="predicted"/>
<dbReference type="InParanoid" id="A0A1I2DHA7"/>
<accession>A0A1I2DHA7</accession>
<dbReference type="GO" id="GO:0016020">
    <property type="term" value="C:membrane"/>
    <property type="evidence" value="ECO:0007669"/>
    <property type="project" value="UniProtKB-SubCell"/>
</dbReference>
<evidence type="ECO:0008006" key="4">
    <source>
        <dbReference type="Google" id="ProtNLM"/>
    </source>
</evidence>
<dbReference type="Proteomes" id="UP000181976">
    <property type="component" value="Unassembled WGS sequence"/>
</dbReference>
<sequence length="134" mass="15319">MSVNNEQTLNWEKVSLAERILAGLVDIVIAILISLFPKIGWLFGIIYLLGKDSFSFLNGQSFGKKLFHLRVIILPHNASMSGTPEKSVIRGLVLIIPILNLIDFYHLIKYKVRIADRWAETRVIRNQDWETNGN</sequence>
<dbReference type="OrthoDB" id="200257at2"/>
<feature type="transmembrane region" description="Helical" evidence="1">
    <location>
        <begin position="21"/>
        <end position="49"/>
    </location>
</feature>
<evidence type="ECO:0000256" key="1">
    <source>
        <dbReference type="SAM" id="Phobius"/>
    </source>
</evidence>
<evidence type="ECO:0000313" key="2">
    <source>
        <dbReference type="EMBL" id="SFE79829.1"/>
    </source>
</evidence>
<keyword evidence="1" id="KW-1133">Transmembrane helix</keyword>
<dbReference type="STRING" id="385682.SAMN05444380_1195"/>
<evidence type="ECO:0000313" key="3">
    <source>
        <dbReference type="Proteomes" id="UP000181976"/>
    </source>
</evidence>
<keyword evidence="1" id="KW-0812">Transmembrane</keyword>
<name>A0A1I2DHA7_9BACT</name>
<organism evidence="2 3">
    <name type="scientific">Thermophagus xiamenensis</name>
    <dbReference type="NCBI Taxonomy" id="385682"/>
    <lineage>
        <taxon>Bacteria</taxon>
        <taxon>Pseudomonadati</taxon>
        <taxon>Bacteroidota</taxon>
        <taxon>Bacteroidia</taxon>
        <taxon>Marinilabiliales</taxon>
        <taxon>Marinilabiliaceae</taxon>
        <taxon>Thermophagus</taxon>
    </lineage>
</organism>